<comment type="cofactor">
    <cofactor evidence="1">
        <name>Mn(2+)</name>
        <dbReference type="ChEBI" id="CHEBI:29035"/>
    </cofactor>
</comment>
<keyword evidence="3" id="KW-0464">Manganese</keyword>
<dbReference type="PANTHER" id="PTHR45668">
    <property type="entry name" value="SERINE/THREONINE-PROTEIN PHOSPHATASE 5-RELATED"/>
    <property type="match status" value="1"/>
</dbReference>
<name>A0A671RM40_9TELE</name>
<dbReference type="Proteomes" id="UP000472260">
    <property type="component" value="Unassembled WGS sequence"/>
</dbReference>
<dbReference type="Ensembl" id="ENSSANT00000089726.1">
    <property type="protein sequence ID" value="ENSSANP00000084418.1"/>
    <property type="gene ID" value="ENSSANG00000041905.1"/>
</dbReference>
<dbReference type="GO" id="GO:0051879">
    <property type="term" value="F:Hsp90 protein binding"/>
    <property type="evidence" value="ECO:0007669"/>
    <property type="project" value="TreeGrafter"/>
</dbReference>
<evidence type="ECO:0000313" key="4">
    <source>
        <dbReference type="Ensembl" id="ENSSANP00000084418.1"/>
    </source>
</evidence>
<dbReference type="GO" id="GO:0046872">
    <property type="term" value="F:metal ion binding"/>
    <property type="evidence" value="ECO:0007669"/>
    <property type="project" value="UniProtKB-KW"/>
</dbReference>
<protein>
    <submittedName>
        <fullName evidence="4">Uncharacterized protein</fullName>
    </submittedName>
</protein>
<dbReference type="GO" id="GO:0043409">
    <property type="term" value="P:negative regulation of MAPK cascade"/>
    <property type="evidence" value="ECO:0007669"/>
    <property type="project" value="TreeGrafter"/>
</dbReference>
<dbReference type="PROSITE" id="PS50096">
    <property type="entry name" value="IQ"/>
    <property type="match status" value="1"/>
</dbReference>
<reference evidence="4" key="1">
    <citation type="submission" date="2025-08" db="UniProtKB">
        <authorList>
            <consortium name="Ensembl"/>
        </authorList>
    </citation>
    <scope>IDENTIFICATION</scope>
</reference>
<keyword evidence="5" id="KW-1185">Reference proteome</keyword>
<evidence type="ECO:0000256" key="3">
    <source>
        <dbReference type="ARBA" id="ARBA00023211"/>
    </source>
</evidence>
<dbReference type="CDD" id="cd23767">
    <property type="entry name" value="IQCD"/>
    <property type="match status" value="1"/>
</dbReference>
<dbReference type="AlphaFoldDB" id="A0A671RM40"/>
<evidence type="ECO:0000256" key="1">
    <source>
        <dbReference type="ARBA" id="ARBA00001936"/>
    </source>
</evidence>
<keyword evidence="2" id="KW-0479">Metal-binding</keyword>
<evidence type="ECO:0000313" key="5">
    <source>
        <dbReference type="Proteomes" id="UP000472260"/>
    </source>
</evidence>
<reference evidence="4" key="2">
    <citation type="submission" date="2025-09" db="UniProtKB">
        <authorList>
            <consortium name="Ensembl"/>
        </authorList>
    </citation>
    <scope>IDENTIFICATION</scope>
</reference>
<evidence type="ECO:0000256" key="2">
    <source>
        <dbReference type="ARBA" id="ARBA00022723"/>
    </source>
</evidence>
<accession>A0A671RM40</accession>
<sequence>MHVCSAIKAAVLIQRWYRQYAARMEMRRRYTWNIFQSMEYADLQDQIKVRNAFSTLFLTNARQQTNIFKNEKLKDSNWERYFSYTNIDVPDIYSGPRLTFPLDMDQAADLVEAFKNKRVGAP</sequence>
<dbReference type="PANTHER" id="PTHR45668:SF15">
    <property type="entry name" value="SERINE_THREONINE-PROTEIN PHOSPHATASE"/>
    <property type="match status" value="1"/>
</dbReference>
<dbReference type="InterPro" id="IPR051134">
    <property type="entry name" value="PPP_phosphatase"/>
</dbReference>
<organism evidence="4 5">
    <name type="scientific">Sinocyclocheilus anshuiensis</name>
    <dbReference type="NCBI Taxonomy" id="1608454"/>
    <lineage>
        <taxon>Eukaryota</taxon>
        <taxon>Metazoa</taxon>
        <taxon>Chordata</taxon>
        <taxon>Craniata</taxon>
        <taxon>Vertebrata</taxon>
        <taxon>Euteleostomi</taxon>
        <taxon>Actinopterygii</taxon>
        <taxon>Neopterygii</taxon>
        <taxon>Teleostei</taxon>
        <taxon>Ostariophysi</taxon>
        <taxon>Cypriniformes</taxon>
        <taxon>Cyprinidae</taxon>
        <taxon>Cyprininae</taxon>
        <taxon>Sinocyclocheilus</taxon>
    </lineage>
</organism>
<proteinExistence type="predicted"/>